<organism evidence="2 3">
    <name type="scientific">Trichonephila clavipes</name>
    <name type="common">Golden silk orbweaver</name>
    <name type="synonym">Nephila clavipes</name>
    <dbReference type="NCBI Taxonomy" id="2585209"/>
    <lineage>
        <taxon>Eukaryota</taxon>
        <taxon>Metazoa</taxon>
        <taxon>Ecdysozoa</taxon>
        <taxon>Arthropoda</taxon>
        <taxon>Chelicerata</taxon>
        <taxon>Arachnida</taxon>
        <taxon>Araneae</taxon>
        <taxon>Araneomorphae</taxon>
        <taxon>Entelegynae</taxon>
        <taxon>Araneoidea</taxon>
        <taxon>Nephilidae</taxon>
        <taxon>Trichonephila</taxon>
    </lineage>
</organism>
<dbReference type="EMBL" id="BMAU01021200">
    <property type="protein sequence ID" value="GFX97774.1"/>
    <property type="molecule type" value="Genomic_DNA"/>
</dbReference>
<gene>
    <name evidence="2" type="ORF">TNCV_456531</name>
</gene>
<sequence length="353" mass="40792">MLNRLYFPPTLPHSTHIRLWCRAGYPTDLYQKERQLRPTGEPTHDLHHQERQLQPSQNIQQKKDVKSILFPTYPPAFHPHSFVVPGRISNLGPLSKRTTTPAVTKYSKEKKDVKSIIFPNQTFRILPTFICGAGPENQHMTSITKNDNSSPHKIFNRKKDVKSILFPTYPPAFHPHSFVVPGRISNLGPLSKKNDNSGRHKIFKRKKDDKSIIFSHQTFRILPTFICGAGPENQHMTSITKNDNSSPHKIFKRKKKMLNRLYFPPNLPHSTHVHLWRRTGEPTHDLHHQERQLRPSQNIQQKKNDVKSILFPTYPPAFHPHSFVVPGRISNLGPLSKRTTTPAVTKYSKEKRC</sequence>
<evidence type="ECO:0000256" key="1">
    <source>
        <dbReference type="SAM" id="MobiDB-lite"/>
    </source>
</evidence>
<proteinExistence type="predicted"/>
<keyword evidence="3" id="KW-1185">Reference proteome</keyword>
<name>A0A8X6RS43_TRICX</name>
<dbReference type="AlphaFoldDB" id="A0A8X6RS43"/>
<feature type="region of interest" description="Disordered" evidence="1">
    <location>
        <begin position="37"/>
        <end position="61"/>
    </location>
</feature>
<comment type="caution">
    <text evidence="2">The sequence shown here is derived from an EMBL/GenBank/DDBJ whole genome shotgun (WGS) entry which is preliminary data.</text>
</comment>
<feature type="compositionally biased region" description="Basic and acidic residues" evidence="1">
    <location>
        <begin position="37"/>
        <end position="51"/>
    </location>
</feature>
<evidence type="ECO:0000313" key="3">
    <source>
        <dbReference type="Proteomes" id="UP000887159"/>
    </source>
</evidence>
<accession>A0A8X6RS43</accession>
<reference evidence="2" key="1">
    <citation type="submission" date="2020-08" db="EMBL/GenBank/DDBJ databases">
        <title>Multicomponent nature underlies the extraordinary mechanical properties of spider dragline silk.</title>
        <authorList>
            <person name="Kono N."/>
            <person name="Nakamura H."/>
            <person name="Mori M."/>
            <person name="Yoshida Y."/>
            <person name="Ohtoshi R."/>
            <person name="Malay A.D."/>
            <person name="Moran D.A.P."/>
            <person name="Tomita M."/>
            <person name="Numata K."/>
            <person name="Arakawa K."/>
        </authorList>
    </citation>
    <scope>NUCLEOTIDE SEQUENCE</scope>
</reference>
<evidence type="ECO:0000313" key="2">
    <source>
        <dbReference type="EMBL" id="GFX97774.1"/>
    </source>
</evidence>
<dbReference type="Proteomes" id="UP000887159">
    <property type="component" value="Unassembled WGS sequence"/>
</dbReference>
<protein>
    <submittedName>
        <fullName evidence="2">Uncharacterized protein</fullName>
    </submittedName>
</protein>